<dbReference type="InterPro" id="IPR036162">
    <property type="entry name" value="Resolvase-like_N_sf"/>
</dbReference>
<protein>
    <submittedName>
        <fullName evidence="4">Recombinase family protein</fullName>
    </submittedName>
</protein>
<gene>
    <name evidence="4" type="ORF">D3W54_15345</name>
</gene>
<keyword evidence="2" id="KW-0233">DNA recombination</keyword>
<evidence type="ECO:0000259" key="3">
    <source>
        <dbReference type="PROSITE" id="PS51736"/>
    </source>
</evidence>
<comment type="caution">
    <text evidence="4">The sequence shown here is derived from an EMBL/GenBank/DDBJ whole genome shotgun (WGS) entry which is preliminary data.</text>
</comment>
<dbReference type="Gene3D" id="1.10.10.60">
    <property type="entry name" value="Homeodomain-like"/>
    <property type="match status" value="1"/>
</dbReference>
<dbReference type="SUPFAM" id="SSF53041">
    <property type="entry name" value="Resolvase-like"/>
    <property type="match status" value="1"/>
</dbReference>
<dbReference type="Pfam" id="PF13384">
    <property type="entry name" value="HTH_23"/>
    <property type="match status" value="1"/>
</dbReference>
<sequence>MLIGYARASNDDCTLDLQVWHLNDAGCDVVFEDDLVEKERERPALTRLLHEVRQGDVVAVYRLDRLARSTRHLLEIAETLRTKEAGLRSITEPWADTTSPEGRTVMTVFAGIADFERALIRERTAAGRVQARNRGTHMGRPAKFIPSDAERIYTMVMQDGVSVAEVAARFNVHKATVYRTISRFRAIKDQA</sequence>
<dbReference type="InterPro" id="IPR050639">
    <property type="entry name" value="SSR_resolvase"/>
</dbReference>
<dbReference type="Proteomes" id="UP000427842">
    <property type="component" value="Unassembled WGS sequence"/>
</dbReference>
<dbReference type="PANTHER" id="PTHR30461:SF2">
    <property type="entry name" value="SERINE RECOMBINASE PINE-RELATED"/>
    <property type="match status" value="1"/>
</dbReference>
<dbReference type="SMART" id="SM00857">
    <property type="entry name" value="Resolvase"/>
    <property type="match status" value="1"/>
</dbReference>
<evidence type="ECO:0000313" key="4">
    <source>
        <dbReference type="EMBL" id="KAB8122547.1"/>
    </source>
</evidence>
<proteinExistence type="predicted"/>
<dbReference type="InterPro" id="IPR006119">
    <property type="entry name" value="Resolv_N"/>
</dbReference>
<name>A0ABQ6VRS7_9PROT</name>
<keyword evidence="5" id="KW-1185">Reference proteome</keyword>
<dbReference type="PANTHER" id="PTHR30461">
    <property type="entry name" value="DNA-INVERTASE FROM LAMBDOID PROPHAGE"/>
    <property type="match status" value="1"/>
</dbReference>
<dbReference type="RefSeq" id="WP_014104490.1">
    <property type="nucleotide sequence ID" value="NZ_QYAZ01000002.1"/>
</dbReference>
<dbReference type="Pfam" id="PF00239">
    <property type="entry name" value="Resolvase"/>
    <property type="match status" value="1"/>
</dbReference>
<reference evidence="4 5" key="1">
    <citation type="submission" date="2018-09" db="EMBL/GenBank/DDBJ databases">
        <title>Genome sequence and characterization of the bcs clusters for the production of nanocellulose from the low pH resistant strain Komagataeibacter medellinensis ID13488.</title>
        <authorList>
            <person name="Hernandez-Arriaga A.M."/>
            <person name="Del Cerro C."/>
            <person name="Urbina L."/>
            <person name="Eceiza A."/>
            <person name="Retegi A."/>
            <person name="Prieto M.A."/>
        </authorList>
    </citation>
    <scope>NUCLEOTIDE SEQUENCE [LARGE SCALE GENOMIC DNA]</scope>
    <source>
        <strain evidence="4 5">ID13488</strain>
    </source>
</reference>
<dbReference type="EMBL" id="QYAZ01000002">
    <property type="protein sequence ID" value="KAB8122547.1"/>
    <property type="molecule type" value="Genomic_DNA"/>
</dbReference>
<dbReference type="CDD" id="cd03768">
    <property type="entry name" value="SR_ResInv"/>
    <property type="match status" value="1"/>
</dbReference>
<dbReference type="PROSITE" id="PS51736">
    <property type="entry name" value="RECOMBINASES_3"/>
    <property type="match status" value="1"/>
</dbReference>
<feature type="domain" description="Resolvase/invertase-type recombinase catalytic" evidence="3">
    <location>
        <begin position="1"/>
        <end position="135"/>
    </location>
</feature>
<keyword evidence="1" id="KW-0238">DNA-binding</keyword>
<evidence type="ECO:0000313" key="5">
    <source>
        <dbReference type="Proteomes" id="UP000427842"/>
    </source>
</evidence>
<accession>A0ABQ6VRS7</accession>
<dbReference type="Gene3D" id="3.40.50.1390">
    <property type="entry name" value="Resolvase, N-terminal catalytic domain"/>
    <property type="match status" value="1"/>
</dbReference>
<evidence type="ECO:0000256" key="2">
    <source>
        <dbReference type="ARBA" id="ARBA00023172"/>
    </source>
</evidence>
<organism evidence="4 5">
    <name type="scientific">Komagataeibacter medellinensis</name>
    <dbReference type="NCBI Taxonomy" id="1177712"/>
    <lineage>
        <taxon>Bacteria</taxon>
        <taxon>Pseudomonadati</taxon>
        <taxon>Pseudomonadota</taxon>
        <taxon>Alphaproteobacteria</taxon>
        <taxon>Acetobacterales</taxon>
        <taxon>Acetobacteraceae</taxon>
        <taxon>Komagataeibacter</taxon>
    </lineage>
</organism>
<evidence type="ECO:0000256" key="1">
    <source>
        <dbReference type="ARBA" id="ARBA00023125"/>
    </source>
</evidence>